<accession>A0A939ILP1</accession>
<dbReference type="GO" id="GO:0016121">
    <property type="term" value="P:carotene catabolic process"/>
    <property type="evidence" value="ECO:0007669"/>
    <property type="project" value="TreeGrafter"/>
</dbReference>
<dbReference type="Proteomes" id="UP000664303">
    <property type="component" value="Unassembled WGS sequence"/>
</dbReference>
<dbReference type="GO" id="GO:0046872">
    <property type="term" value="F:metal ion binding"/>
    <property type="evidence" value="ECO:0007669"/>
    <property type="project" value="UniProtKB-KW"/>
</dbReference>
<evidence type="ECO:0000313" key="6">
    <source>
        <dbReference type="EMBL" id="MBN7796172.1"/>
    </source>
</evidence>
<dbReference type="Pfam" id="PF03055">
    <property type="entry name" value="RPE65"/>
    <property type="match status" value="1"/>
</dbReference>
<comment type="caution">
    <text evidence="6">The sequence shown here is derived from an EMBL/GenBank/DDBJ whole genome shotgun (WGS) entry which is preliminary data.</text>
</comment>
<comment type="cofactor">
    <cofactor evidence="5">
        <name>Fe(2+)</name>
        <dbReference type="ChEBI" id="CHEBI:29033"/>
    </cofactor>
    <text evidence="5">Binds 1 Fe(2+) ion per subunit.</text>
</comment>
<feature type="binding site" evidence="5">
    <location>
        <position position="449"/>
    </location>
    <ligand>
        <name>Fe cation</name>
        <dbReference type="ChEBI" id="CHEBI:24875"/>
        <note>catalytic</note>
    </ligand>
</feature>
<name>A0A939ILP1_9GAMM</name>
<dbReference type="PANTHER" id="PTHR10543">
    <property type="entry name" value="BETA-CAROTENE DIOXYGENASE"/>
    <property type="match status" value="1"/>
</dbReference>
<keyword evidence="4 5" id="KW-0408">Iron</keyword>
<feature type="binding site" evidence="5">
    <location>
        <position position="214"/>
    </location>
    <ligand>
        <name>Fe cation</name>
        <dbReference type="ChEBI" id="CHEBI:24875"/>
        <note>catalytic</note>
    </ligand>
</feature>
<evidence type="ECO:0000256" key="4">
    <source>
        <dbReference type="ARBA" id="ARBA00023004"/>
    </source>
</evidence>
<dbReference type="EMBL" id="JAFKCZ010000004">
    <property type="protein sequence ID" value="MBN7796172.1"/>
    <property type="molecule type" value="Genomic_DNA"/>
</dbReference>
<dbReference type="RefSeq" id="WP_206559616.1">
    <property type="nucleotide sequence ID" value="NZ_JAFKCZ010000004.1"/>
</dbReference>
<evidence type="ECO:0000256" key="3">
    <source>
        <dbReference type="ARBA" id="ARBA00023002"/>
    </source>
</evidence>
<evidence type="ECO:0000256" key="5">
    <source>
        <dbReference type="PIRSR" id="PIRSR604294-1"/>
    </source>
</evidence>
<dbReference type="PANTHER" id="PTHR10543:SF89">
    <property type="entry name" value="CAROTENOID 9,10(9',10')-CLEAVAGE DIOXYGENASE 1"/>
    <property type="match status" value="1"/>
</dbReference>
<dbReference type="InterPro" id="IPR004294">
    <property type="entry name" value="Carotenoid_Oase"/>
</dbReference>
<sequence length="455" mass="50593">MSAQLNDLLDNKHIAPEDNPVLSGNFAPVDTEQTLVELEVVGRIPDAVSGTLLRNGPNPVNAKHNHHWFIGDGMVHAIEFADGKAHTYRNRWVRTTRLESKTDMKAAPVSAHELLMQGTGNVNVISHGGRILALSEAGLPYEMSAELDTVRMYDYDGKLASSMTAHPKVDGKNGELLFFGYDILPPYLRYHVADPEGRLTSTVDINLLASVMMHDFGVTATRVIFMDMPVVTDLELMKDGFGMPFRWDEGHKTRLGIMDRDSTSDTVRWIDIDTCYVFHVLNSYDDGDKIIMDVVRYERVFNERSDLDYERGTKLVRWTIDPAEGKVDSRVLSPLDQEFPRVNPAVECHPHRYGYCLQADAGNGHGFANLYKHDLVEGLTESHDVGDNCAGGEPIFVSSGEAEDEGYILSVVFNGNTGFSEVHIINAQQFTAPPVAVVKLNTRIPFGFHGNFVPS</sequence>
<feature type="binding site" evidence="5">
    <location>
        <position position="279"/>
    </location>
    <ligand>
        <name>Fe cation</name>
        <dbReference type="ChEBI" id="CHEBI:24875"/>
        <note>catalytic</note>
    </ligand>
</feature>
<keyword evidence="2 5" id="KW-0479">Metal-binding</keyword>
<organism evidence="6 7">
    <name type="scientific">Parahaliea mediterranea</name>
    <dbReference type="NCBI Taxonomy" id="651086"/>
    <lineage>
        <taxon>Bacteria</taxon>
        <taxon>Pseudomonadati</taxon>
        <taxon>Pseudomonadota</taxon>
        <taxon>Gammaproteobacteria</taxon>
        <taxon>Cellvibrionales</taxon>
        <taxon>Halieaceae</taxon>
        <taxon>Parahaliea</taxon>
    </lineage>
</organism>
<dbReference type="GO" id="GO:0010436">
    <property type="term" value="F:carotenoid dioxygenase activity"/>
    <property type="evidence" value="ECO:0007669"/>
    <property type="project" value="TreeGrafter"/>
</dbReference>
<keyword evidence="7" id="KW-1185">Reference proteome</keyword>
<evidence type="ECO:0000313" key="7">
    <source>
        <dbReference type="Proteomes" id="UP000664303"/>
    </source>
</evidence>
<keyword evidence="3" id="KW-0560">Oxidoreductase</keyword>
<comment type="similarity">
    <text evidence="1">Belongs to the carotenoid oxygenase family.</text>
</comment>
<protein>
    <submittedName>
        <fullName evidence="6">Carotenoid oxygenase family protein</fullName>
    </submittedName>
</protein>
<dbReference type="AlphaFoldDB" id="A0A939ILP1"/>
<evidence type="ECO:0000256" key="1">
    <source>
        <dbReference type="ARBA" id="ARBA00006787"/>
    </source>
</evidence>
<reference evidence="6" key="1">
    <citation type="submission" date="2021-02" db="EMBL/GenBank/DDBJ databases">
        <title>PHA producing bacteria isolated from coastal sediment in Guangdong, Shenzhen.</title>
        <authorList>
            <person name="Zheng W."/>
            <person name="Yu S."/>
            <person name="Huang Y."/>
        </authorList>
    </citation>
    <scope>NUCLEOTIDE SEQUENCE</scope>
    <source>
        <strain evidence="6">TN14-10</strain>
    </source>
</reference>
<gene>
    <name evidence="6" type="ORF">JYP50_06210</name>
</gene>
<proteinExistence type="inferred from homology"/>
<feature type="binding site" evidence="5">
    <location>
        <position position="166"/>
    </location>
    <ligand>
        <name>Fe cation</name>
        <dbReference type="ChEBI" id="CHEBI:24875"/>
        <note>catalytic</note>
    </ligand>
</feature>
<evidence type="ECO:0000256" key="2">
    <source>
        <dbReference type="ARBA" id="ARBA00022723"/>
    </source>
</evidence>